<gene>
    <name evidence="2" type="ORF">BDY17DRAFT_20404</name>
</gene>
<keyword evidence="1" id="KW-0732">Signal</keyword>
<reference evidence="2" key="1">
    <citation type="journal article" date="2020" name="Stud. Mycol.">
        <title>101 Dothideomycetes genomes: a test case for predicting lifestyles and emergence of pathogens.</title>
        <authorList>
            <person name="Haridas S."/>
            <person name="Albert R."/>
            <person name="Binder M."/>
            <person name="Bloem J."/>
            <person name="Labutti K."/>
            <person name="Salamov A."/>
            <person name="Andreopoulos B."/>
            <person name="Baker S."/>
            <person name="Barry K."/>
            <person name="Bills G."/>
            <person name="Bluhm B."/>
            <person name="Cannon C."/>
            <person name="Castanera R."/>
            <person name="Culley D."/>
            <person name="Daum C."/>
            <person name="Ezra D."/>
            <person name="Gonzalez J."/>
            <person name="Henrissat B."/>
            <person name="Kuo A."/>
            <person name="Liang C."/>
            <person name="Lipzen A."/>
            <person name="Lutzoni F."/>
            <person name="Magnuson J."/>
            <person name="Mondo S."/>
            <person name="Nolan M."/>
            <person name="Ohm R."/>
            <person name="Pangilinan J."/>
            <person name="Park H.-J."/>
            <person name="Ramirez L."/>
            <person name="Alfaro M."/>
            <person name="Sun H."/>
            <person name="Tritt A."/>
            <person name="Yoshinaga Y."/>
            <person name="Zwiers L.-H."/>
            <person name="Turgeon B."/>
            <person name="Goodwin S."/>
            <person name="Spatafora J."/>
            <person name="Crous P."/>
            <person name="Grigoriev I."/>
        </authorList>
    </citation>
    <scope>NUCLEOTIDE SEQUENCE</scope>
    <source>
        <strain evidence="2">CBS 113389</strain>
    </source>
</reference>
<evidence type="ECO:0000313" key="2">
    <source>
        <dbReference type="EMBL" id="KAF2487897.1"/>
    </source>
</evidence>
<dbReference type="RefSeq" id="XP_033594466.1">
    <property type="nucleotide sequence ID" value="XM_033730129.1"/>
</dbReference>
<feature type="signal peptide" evidence="1">
    <location>
        <begin position="1"/>
        <end position="30"/>
    </location>
</feature>
<organism evidence="2 3">
    <name type="scientific">Neohortaea acidophila</name>
    <dbReference type="NCBI Taxonomy" id="245834"/>
    <lineage>
        <taxon>Eukaryota</taxon>
        <taxon>Fungi</taxon>
        <taxon>Dikarya</taxon>
        <taxon>Ascomycota</taxon>
        <taxon>Pezizomycotina</taxon>
        <taxon>Dothideomycetes</taxon>
        <taxon>Dothideomycetidae</taxon>
        <taxon>Mycosphaerellales</taxon>
        <taxon>Teratosphaeriaceae</taxon>
        <taxon>Neohortaea</taxon>
    </lineage>
</organism>
<name>A0A6A6Q939_9PEZI</name>
<dbReference type="AlphaFoldDB" id="A0A6A6Q939"/>
<proteinExistence type="predicted"/>
<dbReference type="GeneID" id="54471131"/>
<accession>A0A6A6Q939</accession>
<keyword evidence="3" id="KW-1185">Reference proteome</keyword>
<evidence type="ECO:0000313" key="3">
    <source>
        <dbReference type="Proteomes" id="UP000799767"/>
    </source>
</evidence>
<evidence type="ECO:0000256" key="1">
    <source>
        <dbReference type="SAM" id="SignalP"/>
    </source>
</evidence>
<dbReference type="Proteomes" id="UP000799767">
    <property type="component" value="Unassembled WGS sequence"/>
</dbReference>
<feature type="chain" id="PRO_5025343265" evidence="1">
    <location>
        <begin position="31"/>
        <end position="229"/>
    </location>
</feature>
<dbReference type="EMBL" id="MU001631">
    <property type="protein sequence ID" value="KAF2487897.1"/>
    <property type="molecule type" value="Genomic_DNA"/>
</dbReference>
<protein>
    <submittedName>
        <fullName evidence="2">Uncharacterized protein</fullName>
    </submittedName>
</protein>
<sequence>MSISCHNAAAAPSILVTYTLFVLIIMASLADHLANTCLIKRCRGCPGKAPVYMDLSTHNHPLVTRGLSMSRADMSHQDAVSCALPRDHNLHVFQCLTIISSSIGFAIIATSPASIPIRLPRPIVVHERARIPSHATVASNLSVSGFRCNQAAIEGDHTRHHVGTIQPRVQLACGRGGGHDDPPRAFTVLGRVRRCAYIHHPSLFLAANDGFQAARIMRAVDRNTILLQC</sequence>